<name>A0A009S3R9_ACIBA</name>
<proteinExistence type="predicted"/>
<protein>
    <recommendedName>
        <fullName evidence="1">Restriction endonuclease type II-like domain-containing protein</fullName>
    </recommendedName>
</protein>
<feature type="domain" description="Restriction endonuclease type II-like" evidence="1">
    <location>
        <begin position="92"/>
        <end position="189"/>
    </location>
</feature>
<evidence type="ECO:0000313" key="3">
    <source>
        <dbReference type="Proteomes" id="UP000020735"/>
    </source>
</evidence>
<evidence type="ECO:0000313" key="2">
    <source>
        <dbReference type="EMBL" id="EXC36428.1"/>
    </source>
</evidence>
<dbReference type="Pfam" id="PF18741">
    <property type="entry name" value="MTES_1575"/>
    <property type="match status" value="1"/>
</dbReference>
<dbReference type="Proteomes" id="UP000020735">
    <property type="component" value="Unassembled WGS sequence"/>
</dbReference>
<dbReference type="EMBL" id="JEXJ01000312">
    <property type="protein sequence ID" value="EXC36428.1"/>
    <property type="molecule type" value="Genomic_DNA"/>
</dbReference>
<evidence type="ECO:0000259" key="1">
    <source>
        <dbReference type="Pfam" id="PF18741"/>
    </source>
</evidence>
<dbReference type="PATRIC" id="fig|1310630.3.peg.4171"/>
<dbReference type="AlphaFoldDB" id="A0A009S3R9"/>
<accession>A0A009S3R9</accession>
<sequence length="199" mass="22526">FSITYAKDRDGRLSMNFGALNRQGGQRRLNVAITRARQGLHVFSALSPEEINLARTNSEGVRDLKDFLVFARSGQLHLNYVDQNKQQTKKEFVQYLQNRLQEKGWSVDLGIGQGDSCVDLAIKDDLHADSYIVGILVDGENYAKAATARDRDQLRPTVLNGLGWQVLSVWTVDWWLDPEQNLTKLVKALEEIKINQQVA</sequence>
<reference evidence="2 3" key="1">
    <citation type="submission" date="2014-02" db="EMBL/GenBank/DDBJ databases">
        <title>Comparative genomics and transcriptomics to identify genetic mechanisms underlying the emergence of carbapenem resistant Acinetobacter baumannii (CRAb).</title>
        <authorList>
            <person name="Harris A.D."/>
            <person name="Johnson K.J."/>
            <person name="George J."/>
            <person name="Shefchek K."/>
            <person name="Daugherty S.C."/>
            <person name="Parankush S."/>
            <person name="Sadzewicz L."/>
            <person name="Tallon L."/>
            <person name="Sengamalay N."/>
            <person name="Hazen T.H."/>
            <person name="Rasko D.A."/>
        </authorList>
    </citation>
    <scope>NUCLEOTIDE SEQUENCE [LARGE SCALE GENOMIC DNA]</scope>
    <source>
        <strain evidence="2 3">99063</strain>
    </source>
</reference>
<feature type="non-terminal residue" evidence="2">
    <location>
        <position position="1"/>
    </location>
</feature>
<comment type="caution">
    <text evidence="2">The sequence shown here is derived from an EMBL/GenBank/DDBJ whole genome shotgun (WGS) entry which is preliminary data.</text>
</comment>
<gene>
    <name evidence="2" type="ORF">J529_4543</name>
</gene>
<dbReference type="InterPro" id="IPR049468">
    <property type="entry name" value="Restrct_endonuc-II-like_dom"/>
</dbReference>
<dbReference type="InterPro" id="IPR011335">
    <property type="entry name" value="Restrct_endonuc-II-like"/>
</dbReference>
<dbReference type="SUPFAM" id="SSF52980">
    <property type="entry name" value="Restriction endonuclease-like"/>
    <property type="match status" value="1"/>
</dbReference>
<organism evidence="2 3">
    <name type="scientific">Acinetobacter baumannii 99063</name>
    <dbReference type="NCBI Taxonomy" id="1310630"/>
    <lineage>
        <taxon>Bacteria</taxon>
        <taxon>Pseudomonadati</taxon>
        <taxon>Pseudomonadota</taxon>
        <taxon>Gammaproteobacteria</taxon>
        <taxon>Moraxellales</taxon>
        <taxon>Moraxellaceae</taxon>
        <taxon>Acinetobacter</taxon>
        <taxon>Acinetobacter calcoaceticus/baumannii complex</taxon>
    </lineage>
</organism>